<evidence type="ECO:0000313" key="11">
    <source>
        <dbReference type="Proteomes" id="UP001500655"/>
    </source>
</evidence>
<feature type="transmembrane region" description="Helical" evidence="7">
    <location>
        <begin position="202"/>
        <end position="224"/>
    </location>
</feature>
<dbReference type="InterPro" id="IPR015414">
    <property type="entry name" value="TMEM64"/>
</dbReference>
<dbReference type="PANTHER" id="PTHR12677">
    <property type="entry name" value="GOLGI APPARATUS MEMBRANE PROTEIN TVP38-RELATED"/>
    <property type="match status" value="1"/>
</dbReference>
<comment type="subcellular location">
    <subcellularLocation>
        <location evidence="1 7">Cell membrane</location>
        <topology evidence="1 7">Multi-pass membrane protein</topology>
    </subcellularLocation>
</comment>
<dbReference type="RefSeq" id="WP_344077993.1">
    <property type="nucleotide sequence ID" value="NZ_BAAALS010000005.1"/>
</dbReference>
<evidence type="ECO:0000259" key="9">
    <source>
        <dbReference type="Pfam" id="PF09335"/>
    </source>
</evidence>
<dbReference type="EMBL" id="BAAALS010000005">
    <property type="protein sequence ID" value="GAA1743877.1"/>
    <property type="molecule type" value="Genomic_DNA"/>
</dbReference>
<keyword evidence="5 7" id="KW-1133">Transmembrane helix</keyword>
<sequence length="248" mass="25014">MTSQATSRARGTESADGRPRGRRAVALRAAGLVGGVAALAVVSAFVPVREAAEAVAGLGAVGWVGVGLLVVVLLAGMVPRTPISMACGALLGPVAGPLVAVVAALVAAVVTAAAGRALGREFFVRHAGGRLRRLDRFVSGQRTLGIAAIRALPIGPFGLAGYLYGATGVPWRHYLLGTVIAAPPAGVSYALLGAAVVSDDPFNPVTLLPMAFSLLLTVAAVTAWRRRTRVIPVSPGPVDPGGSPRAGR</sequence>
<feature type="transmembrane region" description="Helical" evidence="7">
    <location>
        <begin position="90"/>
        <end position="114"/>
    </location>
</feature>
<accession>A0ABN2JYL1</accession>
<organism evidence="10 11">
    <name type="scientific">Luedemannella helvata</name>
    <dbReference type="NCBI Taxonomy" id="349315"/>
    <lineage>
        <taxon>Bacteria</taxon>
        <taxon>Bacillati</taxon>
        <taxon>Actinomycetota</taxon>
        <taxon>Actinomycetes</taxon>
        <taxon>Micromonosporales</taxon>
        <taxon>Micromonosporaceae</taxon>
        <taxon>Luedemannella</taxon>
    </lineage>
</organism>
<evidence type="ECO:0000313" key="10">
    <source>
        <dbReference type="EMBL" id="GAA1743877.1"/>
    </source>
</evidence>
<name>A0ABN2JYL1_9ACTN</name>
<evidence type="ECO:0000256" key="8">
    <source>
        <dbReference type="SAM" id="MobiDB-lite"/>
    </source>
</evidence>
<comment type="similarity">
    <text evidence="2 7">Belongs to the TVP38/TMEM64 family.</text>
</comment>
<evidence type="ECO:0000256" key="6">
    <source>
        <dbReference type="ARBA" id="ARBA00023136"/>
    </source>
</evidence>
<feature type="transmembrane region" description="Helical" evidence="7">
    <location>
        <begin position="144"/>
        <end position="165"/>
    </location>
</feature>
<evidence type="ECO:0000256" key="7">
    <source>
        <dbReference type="RuleBase" id="RU366058"/>
    </source>
</evidence>
<feature type="region of interest" description="Disordered" evidence="8">
    <location>
        <begin position="1"/>
        <end position="20"/>
    </location>
</feature>
<comment type="caution">
    <text evidence="10">The sequence shown here is derived from an EMBL/GenBank/DDBJ whole genome shotgun (WGS) entry which is preliminary data.</text>
</comment>
<keyword evidence="3 7" id="KW-1003">Cell membrane</keyword>
<evidence type="ECO:0000256" key="5">
    <source>
        <dbReference type="ARBA" id="ARBA00022989"/>
    </source>
</evidence>
<proteinExistence type="inferred from homology"/>
<feature type="compositionally biased region" description="Basic and acidic residues" evidence="8">
    <location>
        <begin position="10"/>
        <end position="19"/>
    </location>
</feature>
<evidence type="ECO:0000256" key="1">
    <source>
        <dbReference type="ARBA" id="ARBA00004651"/>
    </source>
</evidence>
<evidence type="ECO:0000256" key="2">
    <source>
        <dbReference type="ARBA" id="ARBA00008640"/>
    </source>
</evidence>
<dbReference type="InterPro" id="IPR032816">
    <property type="entry name" value="VTT_dom"/>
</dbReference>
<evidence type="ECO:0000256" key="3">
    <source>
        <dbReference type="ARBA" id="ARBA00022475"/>
    </source>
</evidence>
<dbReference type="PANTHER" id="PTHR12677:SF59">
    <property type="entry name" value="GOLGI APPARATUS MEMBRANE PROTEIN TVP38-RELATED"/>
    <property type="match status" value="1"/>
</dbReference>
<feature type="domain" description="VTT" evidence="9">
    <location>
        <begin position="78"/>
        <end position="194"/>
    </location>
</feature>
<keyword evidence="6 7" id="KW-0472">Membrane</keyword>
<feature type="transmembrane region" description="Helical" evidence="7">
    <location>
        <begin position="54"/>
        <end position="78"/>
    </location>
</feature>
<keyword evidence="11" id="KW-1185">Reference proteome</keyword>
<gene>
    <name evidence="10" type="ORF">GCM10009681_13340</name>
</gene>
<feature type="transmembrane region" description="Helical" evidence="7">
    <location>
        <begin position="25"/>
        <end position="48"/>
    </location>
</feature>
<keyword evidence="4 7" id="KW-0812">Transmembrane</keyword>
<reference evidence="10 11" key="1">
    <citation type="journal article" date="2019" name="Int. J. Syst. Evol. Microbiol.">
        <title>The Global Catalogue of Microorganisms (GCM) 10K type strain sequencing project: providing services to taxonomists for standard genome sequencing and annotation.</title>
        <authorList>
            <consortium name="The Broad Institute Genomics Platform"/>
            <consortium name="The Broad Institute Genome Sequencing Center for Infectious Disease"/>
            <person name="Wu L."/>
            <person name="Ma J."/>
        </authorList>
    </citation>
    <scope>NUCLEOTIDE SEQUENCE [LARGE SCALE GENOMIC DNA]</scope>
    <source>
        <strain evidence="10 11">JCM 13249</strain>
    </source>
</reference>
<dbReference type="Proteomes" id="UP001500655">
    <property type="component" value="Unassembled WGS sequence"/>
</dbReference>
<dbReference type="Pfam" id="PF09335">
    <property type="entry name" value="VTT_dom"/>
    <property type="match status" value="1"/>
</dbReference>
<evidence type="ECO:0000256" key="4">
    <source>
        <dbReference type="ARBA" id="ARBA00022692"/>
    </source>
</evidence>
<feature type="transmembrane region" description="Helical" evidence="7">
    <location>
        <begin position="174"/>
        <end position="196"/>
    </location>
</feature>
<protein>
    <recommendedName>
        <fullName evidence="7">TVP38/TMEM64 family membrane protein</fullName>
    </recommendedName>
</protein>